<protein>
    <recommendedName>
        <fullName evidence="2">Xaa-Pro dipeptidyl-peptidase-like domain-containing protein</fullName>
    </recommendedName>
</protein>
<dbReference type="AlphaFoldDB" id="A0AAJ0DR30"/>
<evidence type="ECO:0000259" key="2">
    <source>
        <dbReference type="Pfam" id="PF02129"/>
    </source>
</evidence>
<dbReference type="PANTHER" id="PTHR22946:SF9">
    <property type="entry name" value="POLYKETIDE TRANSFERASE AF380"/>
    <property type="match status" value="1"/>
</dbReference>
<keyword evidence="1" id="KW-0378">Hydrolase</keyword>
<comment type="caution">
    <text evidence="3">The sequence shown here is derived from an EMBL/GenBank/DDBJ whole genome shotgun (WGS) entry which is preliminary data.</text>
</comment>
<dbReference type="GO" id="GO:0016788">
    <property type="term" value="F:hydrolase activity, acting on ester bonds"/>
    <property type="evidence" value="ECO:0007669"/>
    <property type="project" value="UniProtKB-ARBA"/>
</dbReference>
<dbReference type="InterPro" id="IPR000383">
    <property type="entry name" value="Xaa-Pro-like_dom"/>
</dbReference>
<dbReference type="SUPFAM" id="SSF53474">
    <property type="entry name" value="alpha/beta-Hydrolases"/>
    <property type="match status" value="1"/>
</dbReference>
<name>A0AAJ0DR30_9PEZI</name>
<gene>
    <name evidence="3" type="ORF">LTR09_004218</name>
</gene>
<evidence type="ECO:0000313" key="3">
    <source>
        <dbReference type="EMBL" id="KAK3055058.1"/>
    </source>
</evidence>
<evidence type="ECO:0000313" key="4">
    <source>
        <dbReference type="Proteomes" id="UP001271007"/>
    </source>
</evidence>
<evidence type="ECO:0000256" key="1">
    <source>
        <dbReference type="ARBA" id="ARBA00022801"/>
    </source>
</evidence>
<keyword evidence="4" id="KW-1185">Reference proteome</keyword>
<dbReference type="PANTHER" id="PTHR22946">
    <property type="entry name" value="DIENELACTONE HYDROLASE DOMAIN-CONTAINING PROTEIN-RELATED"/>
    <property type="match status" value="1"/>
</dbReference>
<dbReference type="Gene3D" id="1.10.10.800">
    <property type="match status" value="1"/>
</dbReference>
<feature type="domain" description="Xaa-Pro dipeptidyl-peptidase-like" evidence="2">
    <location>
        <begin position="12"/>
        <end position="275"/>
    </location>
</feature>
<dbReference type="Gene3D" id="3.40.50.1820">
    <property type="entry name" value="alpha/beta hydrolase"/>
    <property type="match status" value="1"/>
</dbReference>
<accession>A0AAJ0DR30</accession>
<dbReference type="InterPro" id="IPR029058">
    <property type="entry name" value="AB_hydrolase_fold"/>
</dbReference>
<reference evidence="3" key="1">
    <citation type="submission" date="2023-04" db="EMBL/GenBank/DDBJ databases">
        <title>Black Yeasts Isolated from many extreme environments.</title>
        <authorList>
            <person name="Coleine C."/>
            <person name="Stajich J.E."/>
            <person name="Selbmann L."/>
        </authorList>
    </citation>
    <scope>NUCLEOTIDE SEQUENCE</scope>
    <source>
        <strain evidence="3">CCFEE 5312</strain>
    </source>
</reference>
<dbReference type="Pfam" id="PF02129">
    <property type="entry name" value="Peptidase_S15"/>
    <property type="match status" value="1"/>
</dbReference>
<sequence>MPRKDVSFKTSDGLTLKGWFFTPESSSSKLPCLVMAHGWSALKEMDLDAFAEHFTSKLAISCLVYDNRCFGDSEGEPRHEIIPALQQADYSDAITYAQSRDEVNPDKIGIWGSSYSGGHVLLVGAVDRRVKSVLSQAPLTDGWANFNRLIRCDFAPGLNQMFQQDRLARMAGEKPMTIPVVHENPMETSALPTPDSYTFFSEWEKKSNWKNEVTVKSVELLRGNDPSHHIHHIAPTPLLMTVAESDVLTPTDIALEAYSRAREPKQLHIIPGGHFDAYTGSNFERNAGCQTEFLKKTLCS</sequence>
<dbReference type="InterPro" id="IPR050261">
    <property type="entry name" value="FrsA_esterase"/>
</dbReference>
<proteinExistence type="predicted"/>
<dbReference type="EMBL" id="JAWDJX010000010">
    <property type="protein sequence ID" value="KAK3055058.1"/>
    <property type="molecule type" value="Genomic_DNA"/>
</dbReference>
<dbReference type="Proteomes" id="UP001271007">
    <property type="component" value="Unassembled WGS sequence"/>
</dbReference>
<organism evidence="3 4">
    <name type="scientific">Extremus antarcticus</name>
    <dbReference type="NCBI Taxonomy" id="702011"/>
    <lineage>
        <taxon>Eukaryota</taxon>
        <taxon>Fungi</taxon>
        <taxon>Dikarya</taxon>
        <taxon>Ascomycota</taxon>
        <taxon>Pezizomycotina</taxon>
        <taxon>Dothideomycetes</taxon>
        <taxon>Dothideomycetidae</taxon>
        <taxon>Mycosphaerellales</taxon>
        <taxon>Extremaceae</taxon>
        <taxon>Extremus</taxon>
    </lineage>
</organism>